<evidence type="ECO:0000256" key="5">
    <source>
        <dbReference type="RuleBase" id="RU000688"/>
    </source>
</evidence>
<organism evidence="9 10">
    <name type="scientific">Littorina saxatilis</name>
    <dbReference type="NCBI Taxonomy" id="31220"/>
    <lineage>
        <taxon>Eukaryota</taxon>
        <taxon>Metazoa</taxon>
        <taxon>Spiralia</taxon>
        <taxon>Lophotrochozoa</taxon>
        <taxon>Mollusca</taxon>
        <taxon>Gastropoda</taxon>
        <taxon>Caenogastropoda</taxon>
        <taxon>Littorinimorpha</taxon>
        <taxon>Littorinoidea</taxon>
        <taxon>Littorinidae</taxon>
        <taxon>Littorina</taxon>
    </lineage>
</organism>
<keyword evidence="4 7" id="KW-0472">Membrane</keyword>
<dbReference type="InterPro" id="IPR052954">
    <property type="entry name" value="GPCR-Ligand_Int"/>
</dbReference>
<dbReference type="Gene3D" id="1.20.1070.10">
    <property type="entry name" value="Rhodopsin 7-helix transmembrane proteins"/>
    <property type="match status" value="1"/>
</dbReference>
<feature type="transmembrane region" description="Helical" evidence="7">
    <location>
        <begin position="148"/>
        <end position="168"/>
    </location>
</feature>
<sequence>MASDVLPPILNMTAILTVIQSLSPKAREQLLNQMGIGSDDLRQLVGRALVPEQVFSEAERMKYSEYRAHKLLRLYVPPILLLLGTFGNIFSFLILRHKAMARQSTHHFLAALAVMDSLVLYIGLFRKWIGDLTGFDPQTQSEWLCKGIVTLGYTCSNVSVWIIVAVTVERYIVVCYPLKANMVCNVTRAKRVVVCLVALFLLVNLHFLWTSSITWQEGSNGERHSPQCSSQEGHEFLITAVWPWVDAMLYGFGPFLIILVLNIVIIVHVVRATSGRVILQNRGFPKSPARKTCTANGNHYQVMQLARSTSSVSVNSNSISSSSGNSNSSHNNNDNVKPNISYHSLAVPGPQANGHTNSNGAIAMSQRRGGGGCGGEVRGIKRPRTNTNVRLTVMLLTVSFTFLLTTLPMNVSVIAAAFWNRQAGDVATMSKFQLVFTVAELLMYLNHSVNFFLYCATGHKFRSEMVRMVCGKQRPSAAISDHSQHIFCSRACVASGFTEIRNTADETEL</sequence>
<dbReference type="Pfam" id="PF00001">
    <property type="entry name" value="7tm_1"/>
    <property type="match status" value="1"/>
</dbReference>
<feature type="region of interest" description="Disordered" evidence="6">
    <location>
        <begin position="314"/>
        <end position="335"/>
    </location>
</feature>
<dbReference type="AlphaFoldDB" id="A0AAN9C068"/>
<dbReference type="SUPFAM" id="SSF81321">
    <property type="entry name" value="Family A G protein-coupled receptor-like"/>
    <property type="match status" value="1"/>
</dbReference>
<reference evidence="9 10" key="1">
    <citation type="submission" date="2024-02" db="EMBL/GenBank/DDBJ databases">
        <title>Chromosome-scale genome assembly of the rough periwinkle Littorina saxatilis.</title>
        <authorList>
            <person name="De Jode A."/>
            <person name="Faria R."/>
            <person name="Formenti G."/>
            <person name="Sims Y."/>
            <person name="Smith T.P."/>
            <person name="Tracey A."/>
            <person name="Wood J.M.D."/>
            <person name="Zagrodzka Z.B."/>
            <person name="Johannesson K."/>
            <person name="Butlin R.K."/>
            <person name="Leder E.H."/>
        </authorList>
    </citation>
    <scope>NUCLEOTIDE SEQUENCE [LARGE SCALE GENOMIC DNA]</scope>
    <source>
        <strain evidence="9">Snail1</strain>
        <tissue evidence="9">Muscle</tissue>
    </source>
</reference>
<keyword evidence="5" id="KW-0807">Transducer</keyword>
<dbReference type="PANTHER" id="PTHR46641">
    <property type="entry name" value="FMRFAMIDE RECEPTOR-RELATED"/>
    <property type="match status" value="1"/>
</dbReference>
<dbReference type="PROSITE" id="PS50262">
    <property type="entry name" value="G_PROTEIN_RECEP_F1_2"/>
    <property type="match status" value="1"/>
</dbReference>
<dbReference type="InterPro" id="IPR017452">
    <property type="entry name" value="GPCR_Rhodpsn_7TM"/>
</dbReference>
<evidence type="ECO:0000256" key="6">
    <source>
        <dbReference type="SAM" id="MobiDB-lite"/>
    </source>
</evidence>
<comment type="similarity">
    <text evidence="5">Belongs to the G-protein coupled receptor 1 family.</text>
</comment>
<keyword evidence="5" id="KW-0297">G-protein coupled receptor</keyword>
<protein>
    <recommendedName>
        <fullName evidence="8">G-protein coupled receptors family 1 profile domain-containing protein</fullName>
    </recommendedName>
</protein>
<comment type="subcellular location">
    <subcellularLocation>
        <location evidence="1">Membrane</location>
    </subcellularLocation>
</comment>
<dbReference type="EMBL" id="JBAMIC010000001">
    <property type="protein sequence ID" value="KAK7114892.1"/>
    <property type="molecule type" value="Genomic_DNA"/>
</dbReference>
<comment type="caution">
    <text evidence="9">The sequence shown here is derived from an EMBL/GenBank/DDBJ whole genome shotgun (WGS) entry which is preliminary data.</text>
</comment>
<feature type="domain" description="G-protein coupled receptors family 1 profile" evidence="8">
    <location>
        <begin position="87"/>
        <end position="454"/>
    </location>
</feature>
<keyword evidence="3 7" id="KW-1133">Transmembrane helix</keyword>
<dbReference type="GO" id="GO:0004930">
    <property type="term" value="F:G protein-coupled receptor activity"/>
    <property type="evidence" value="ECO:0007669"/>
    <property type="project" value="UniProtKB-KW"/>
</dbReference>
<evidence type="ECO:0000256" key="2">
    <source>
        <dbReference type="ARBA" id="ARBA00022692"/>
    </source>
</evidence>
<keyword evidence="5" id="KW-0675">Receptor</keyword>
<feature type="transmembrane region" description="Helical" evidence="7">
    <location>
        <begin position="391"/>
        <end position="420"/>
    </location>
</feature>
<evidence type="ECO:0000313" key="10">
    <source>
        <dbReference type="Proteomes" id="UP001374579"/>
    </source>
</evidence>
<evidence type="ECO:0000256" key="7">
    <source>
        <dbReference type="SAM" id="Phobius"/>
    </source>
</evidence>
<evidence type="ECO:0000313" key="9">
    <source>
        <dbReference type="EMBL" id="KAK7114892.1"/>
    </source>
</evidence>
<evidence type="ECO:0000259" key="8">
    <source>
        <dbReference type="PROSITE" id="PS50262"/>
    </source>
</evidence>
<evidence type="ECO:0000256" key="4">
    <source>
        <dbReference type="ARBA" id="ARBA00023136"/>
    </source>
</evidence>
<feature type="transmembrane region" description="Helical" evidence="7">
    <location>
        <begin position="189"/>
        <end position="209"/>
    </location>
</feature>
<feature type="transmembrane region" description="Helical" evidence="7">
    <location>
        <begin position="74"/>
        <end position="95"/>
    </location>
</feature>
<dbReference type="PANTHER" id="PTHR46641:SF25">
    <property type="entry name" value="CNMAMIDE RECEPTOR-RELATED"/>
    <property type="match status" value="1"/>
</dbReference>
<dbReference type="InterPro" id="IPR000276">
    <property type="entry name" value="GPCR_Rhodpsn"/>
</dbReference>
<feature type="transmembrane region" description="Helical" evidence="7">
    <location>
        <begin position="107"/>
        <end position="128"/>
    </location>
</feature>
<proteinExistence type="inferred from homology"/>
<gene>
    <name evidence="9" type="ORF">V1264_000873</name>
</gene>
<dbReference type="PRINTS" id="PR00237">
    <property type="entry name" value="GPCRRHODOPSN"/>
</dbReference>
<accession>A0AAN9C068</accession>
<dbReference type="PROSITE" id="PS00237">
    <property type="entry name" value="G_PROTEIN_RECEP_F1_1"/>
    <property type="match status" value="1"/>
</dbReference>
<dbReference type="CDD" id="cd14978">
    <property type="entry name" value="7tmA_FMRFamide_R-like"/>
    <property type="match status" value="1"/>
</dbReference>
<evidence type="ECO:0000256" key="1">
    <source>
        <dbReference type="ARBA" id="ARBA00004370"/>
    </source>
</evidence>
<dbReference type="GO" id="GO:0016020">
    <property type="term" value="C:membrane"/>
    <property type="evidence" value="ECO:0007669"/>
    <property type="project" value="UniProtKB-SubCell"/>
</dbReference>
<dbReference type="Proteomes" id="UP001374579">
    <property type="component" value="Unassembled WGS sequence"/>
</dbReference>
<feature type="transmembrane region" description="Helical" evidence="7">
    <location>
        <begin position="247"/>
        <end position="270"/>
    </location>
</feature>
<name>A0AAN9C068_9CAEN</name>
<evidence type="ECO:0000256" key="3">
    <source>
        <dbReference type="ARBA" id="ARBA00022989"/>
    </source>
</evidence>
<feature type="transmembrane region" description="Helical" evidence="7">
    <location>
        <begin position="432"/>
        <end position="455"/>
    </location>
</feature>
<keyword evidence="2 5" id="KW-0812">Transmembrane</keyword>
<keyword evidence="10" id="KW-1185">Reference proteome</keyword>